<dbReference type="GO" id="GO:0005737">
    <property type="term" value="C:cytoplasm"/>
    <property type="evidence" value="ECO:0007669"/>
    <property type="project" value="TreeGrafter"/>
</dbReference>
<dbReference type="Proteomes" id="UP000078542">
    <property type="component" value="Unassembled WGS sequence"/>
</dbReference>
<dbReference type="GO" id="GO:0090222">
    <property type="term" value="P:centrosome-templated microtubule nucleation"/>
    <property type="evidence" value="ECO:0007669"/>
    <property type="project" value="InterPro"/>
</dbReference>
<keyword evidence="4" id="KW-1185">Reference proteome</keyword>
<dbReference type="InterPro" id="IPR039103">
    <property type="entry name" value="Spd-2/CEP192"/>
</dbReference>
<dbReference type="GO" id="GO:0090307">
    <property type="term" value="P:mitotic spindle assembly"/>
    <property type="evidence" value="ECO:0007669"/>
    <property type="project" value="TreeGrafter"/>
</dbReference>
<sequence length="835" mass="94464">MTIFFFPENVVFGKNTEEACNCVVGTTNEVNVELINNGYEWITYIFKLVEVVGDIQNIELNIPSKEILISSKSTRSTKIKVKVIKMCKPISVVLNIFLSDMITKSKWSMKHIIFVNPEQLELDIVCPSDKQNLDFQYIGDETTKVLPITFLNKNNVAVSIKLSILKEGTKMFSIDGPMHFLLGPLKKCITNIKCDISRSTSVDSLQKQPQHWQSKLIAYVQSKDDTILLKKEVPLYVQIGFCKIQIVDTEVPIIVSKQQGKSINIINSGNMAIHVFATIVPFEGHTNATQDFFIKPDNIFLQVGERSSFLIVYKPQFSDANFVDNEKYAKIKLVAGNKVYHYIISTKKLLKLEQENSLHYTSNNAIFLSPSTPPQSVTSNRSGPCDRNSPIGTVSGLAVARHVIPIKATHSALVWNSVKTGKSETKEFTIRNTSNNKIKIIIYIYDDSKSFKFLGDKQIMVLVMQRKEIKTLAIIFSPYCIGSVVAKIIIMHYTRGSSNSRQFKKISYLYGYGGCSKVKISGPFKDLSKKLWLPLGNLYSETMTLSAGIRLDNIGDLHSFAKITIIPKVFSSKMHSIWHINPKEIILNSNESQEIIIQFHPNREDFALLQRSEVTHVATIKVTCGDEPTRWRIRRLYNKLKESGESIESENEAFKYIVHSICTIFPGEQLIPDITSIHDSIQNLNDLCTGVHQYEIMLTVEACADEILPVHYDTDEAGGASEFSDMHISHYAFQHPELQDQFTVTPYTITLTHPVKNEAIVTIHSFFKEAEPFETSLSNSDYFSVVPAKGMLSSKKKFPLKIQCSQKLDRNMQAVLAIYTENSKQDVLIKVTVRR</sequence>
<dbReference type="GO" id="GO:0005814">
    <property type="term" value="C:centriole"/>
    <property type="evidence" value="ECO:0007669"/>
    <property type="project" value="TreeGrafter"/>
</dbReference>
<dbReference type="PANTHER" id="PTHR16029">
    <property type="entry name" value="CENTROSOMAL PROTEIN OF 192 KDA"/>
    <property type="match status" value="1"/>
</dbReference>
<name>A0A195CN65_9HYME</name>
<dbReference type="GO" id="GO:0071539">
    <property type="term" value="P:protein localization to centrosome"/>
    <property type="evidence" value="ECO:0007669"/>
    <property type="project" value="InterPro"/>
</dbReference>
<dbReference type="Pfam" id="PF22073">
    <property type="entry name" value="Cep192_D4"/>
    <property type="match status" value="1"/>
</dbReference>
<accession>A0A195CN65</accession>
<dbReference type="GO" id="GO:0019901">
    <property type="term" value="F:protein kinase binding"/>
    <property type="evidence" value="ECO:0007669"/>
    <property type="project" value="TreeGrafter"/>
</dbReference>
<feature type="domain" description="Cep192-like" evidence="2">
    <location>
        <begin position="525"/>
        <end position="685"/>
    </location>
</feature>
<evidence type="ECO:0000259" key="1">
    <source>
        <dbReference type="Pfam" id="PF22073"/>
    </source>
</evidence>
<dbReference type="EMBL" id="KQ977513">
    <property type="protein sequence ID" value="KYN02191.1"/>
    <property type="molecule type" value="Genomic_DNA"/>
</dbReference>
<protein>
    <submittedName>
        <fullName evidence="3">Uncharacterized protein</fullName>
    </submittedName>
</protein>
<gene>
    <name evidence="3" type="ORF">ALC62_06974</name>
</gene>
<evidence type="ECO:0000313" key="4">
    <source>
        <dbReference type="Proteomes" id="UP000078542"/>
    </source>
</evidence>
<dbReference type="InterPro" id="IPR054090">
    <property type="entry name" value="Cep192_Spd-2-like_dom"/>
</dbReference>
<evidence type="ECO:0000313" key="3">
    <source>
        <dbReference type="EMBL" id="KYN02191.1"/>
    </source>
</evidence>
<dbReference type="GO" id="GO:0051298">
    <property type="term" value="P:centrosome duplication"/>
    <property type="evidence" value="ECO:0007669"/>
    <property type="project" value="InterPro"/>
</dbReference>
<proteinExistence type="predicted"/>
<feature type="domain" description="Cep192/Spd-2-like" evidence="1">
    <location>
        <begin position="404"/>
        <end position="514"/>
    </location>
</feature>
<dbReference type="Pfam" id="PF22074">
    <property type="entry name" value="Cep192_D5"/>
    <property type="match status" value="1"/>
</dbReference>
<dbReference type="GO" id="GO:0000242">
    <property type="term" value="C:pericentriolar material"/>
    <property type="evidence" value="ECO:0007669"/>
    <property type="project" value="TreeGrafter"/>
</dbReference>
<dbReference type="PANTHER" id="PTHR16029:SF11">
    <property type="entry name" value="CENTROSOMAL PROTEIN OF 192 KDA"/>
    <property type="match status" value="1"/>
</dbReference>
<dbReference type="STRING" id="456900.A0A195CN65"/>
<reference evidence="3 4" key="1">
    <citation type="submission" date="2016-03" db="EMBL/GenBank/DDBJ databases">
        <title>Cyphomyrmex costatus WGS genome.</title>
        <authorList>
            <person name="Nygaard S."/>
            <person name="Hu H."/>
            <person name="Boomsma J."/>
            <person name="Zhang G."/>
        </authorList>
    </citation>
    <scope>NUCLEOTIDE SEQUENCE [LARGE SCALE GENOMIC DNA]</scope>
    <source>
        <strain evidence="3">MS0001</strain>
        <tissue evidence="3">Whole body</tissue>
    </source>
</reference>
<dbReference type="AlphaFoldDB" id="A0A195CN65"/>
<evidence type="ECO:0000259" key="2">
    <source>
        <dbReference type="Pfam" id="PF22074"/>
    </source>
</evidence>
<organism evidence="3 4">
    <name type="scientific">Cyphomyrmex costatus</name>
    <dbReference type="NCBI Taxonomy" id="456900"/>
    <lineage>
        <taxon>Eukaryota</taxon>
        <taxon>Metazoa</taxon>
        <taxon>Ecdysozoa</taxon>
        <taxon>Arthropoda</taxon>
        <taxon>Hexapoda</taxon>
        <taxon>Insecta</taxon>
        <taxon>Pterygota</taxon>
        <taxon>Neoptera</taxon>
        <taxon>Endopterygota</taxon>
        <taxon>Hymenoptera</taxon>
        <taxon>Apocrita</taxon>
        <taxon>Aculeata</taxon>
        <taxon>Formicoidea</taxon>
        <taxon>Formicidae</taxon>
        <taxon>Myrmicinae</taxon>
        <taxon>Cyphomyrmex</taxon>
    </lineage>
</organism>
<dbReference type="InterPro" id="IPR054091">
    <property type="entry name" value="Cep192-like_D5"/>
</dbReference>